<dbReference type="GO" id="GO:0008017">
    <property type="term" value="F:microtubule binding"/>
    <property type="evidence" value="ECO:0000318"/>
    <property type="project" value="GO_Central"/>
</dbReference>
<keyword evidence="8" id="KW-0175">Coiled coil</keyword>
<evidence type="ECO:0000259" key="10">
    <source>
        <dbReference type="Pfam" id="PF06886"/>
    </source>
</evidence>
<dbReference type="Proteomes" id="UP000813463">
    <property type="component" value="Chromosome 4"/>
</dbReference>
<dbReference type="RefSeq" id="XP_021842728.1">
    <property type="nucleotide sequence ID" value="XM_021987036.2"/>
</dbReference>
<feature type="domain" description="TPX2 central" evidence="11">
    <location>
        <begin position="356"/>
        <end position="454"/>
    </location>
</feature>
<dbReference type="GeneID" id="110782788"/>
<proteinExistence type="inferred from homology"/>
<dbReference type="KEGG" id="soe:110782788"/>
<keyword evidence="12" id="KW-1185">Reference proteome</keyword>
<name>A0A9R0I505_SPIOL</name>
<reference evidence="13" key="2">
    <citation type="submission" date="2025-08" db="UniProtKB">
        <authorList>
            <consortium name="RefSeq"/>
        </authorList>
    </citation>
    <scope>IDENTIFICATION</scope>
    <source>
        <tissue evidence="13">Leaf</tissue>
    </source>
</reference>
<feature type="compositionally biased region" description="Polar residues" evidence="9">
    <location>
        <begin position="244"/>
        <end position="262"/>
    </location>
</feature>
<dbReference type="InterPro" id="IPR027329">
    <property type="entry name" value="TPX2_C"/>
</dbReference>
<feature type="region of interest" description="Disordered" evidence="9">
    <location>
        <begin position="86"/>
        <end position="129"/>
    </location>
</feature>
<feature type="compositionally biased region" description="Polar residues" evidence="9">
    <location>
        <begin position="290"/>
        <end position="304"/>
    </location>
</feature>
<gene>
    <name evidence="13" type="primary">LOC110782788</name>
</gene>
<feature type="compositionally biased region" description="Polar residues" evidence="9">
    <location>
        <begin position="436"/>
        <end position="446"/>
    </location>
</feature>
<feature type="region of interest" description="Disordered" evidence="9">
    <location>
        <begin position="188"/>
        <end position="304"/>
    </location>
</feature>
<feature type="compositionally biased region" description="Basic residues" evidence="9">
    <location>
        <begin position="768"/>
        <end position="778"/>
    </location>
</feature>
<feature type="compositionally biased region" description="Basic and acidic residues" evidence="9">
    <location>
        <begin position="669"/>
        <end position="689"/>
    </location>
</feature>
<evidence type="ECO:0000256" key="4">
    <source>
        <dbReference type="ARBA" id="ARBA00022490"/>
    </source>
</evidence>
<protein>
    <submittedName>
        <fullName evidence="13">Protein TPX2 isoform X1</fullName>
    </submittedName>
</protein>
<feature type="compositionally biased region" description="Polar residues" evidence="9">
    <location>
        <begin position="86"/>
        <end position="100"/>
    </location>
</feature>
<evidence type="ECO:0000256" key="7">
    <source>
        <dbReference type="ARBA" id="ARBA00023242"/>
    </source>
</evidence>
<evidence type="ECO:0000313" key="13">
    <source>
        <dbReference type="RefSeq" id="XP_021842728.1"/>
    </source>
</evidence>
<dbReference type="PANTHER" id="PTHR14326:SF44">
    <property type="entry name" value="TARGETING PROTEIN FOR XKLP2"/>
    <property type="match status" value="1"/>
</dbReference>
<evidence type="ECO:0000313" key="12">
    <source>
        <dbReference type="Proteomes" id="UP000813463"/>
    </source>
</evidence>
<feature type="compositionally biased region" description="Polar residues" evidence="9">
    <location>
        <begin position="196"/>
        <end position="205"/>
    </location>
</feature>
<reference evidence="12" key="1">
    <citation type="journal article" date="2021" name="Nat. Commun.">
        <title>Genomic analyses provide insights into spinach domestication and the genetic basis of agronomic traits.</title>
        <authorList>
            <person name="Cai X."/>
            <person name="Sun X."/>
            <person name="Xu C."/>
            <person name="Sun H."/>
            <person name="Wang X."/>
            <person name="Ge C."/>
            <person name="Zhang Z."/>
            <person name="Wang Q."/>
            <person name="Fei Z."/>
            <person name="Jiao C."/>
            <person name="Wang Q."/>
        </authorList>
    </citation>
    <scope>NUCLEOTIDE SEQUENCE [LARGE SCALE GENOMIC DNA]</scope>
    <source>
        <strain evidence="12">cv. Varoflay</strain>
    </source>
</reference>
<evidence type="ECO:0000256" key="9">
    <source>
        <dbReference type="SAM" id="MobiDB-lite"/>
    </source>
</evidence>
<feature type="region of interest" description="Disordered" evidence="9">
    <location>
        <begin position="744"/>
        <end position="800"/>
    </location>
</feature>
<feature type="region of interest" description="Disordered" evidence="9">
    <location>
        <begin position="434"/>
        <end position="459"/>
    </location>
</feature>
<dbReference type="Pfam" id="PF12214">
    <property type="entry name" value="TPX2_importin"/>
    <property type="match status" value="2"/>
</dbReference>
<dbReference type="PANTHER" id="PTHR14326">
    <property type="entry name" value="TARGETING PROTEIN FOR XKLP2"/>
    <property type="match status" value="1"/>
</dbReference>
<feature type="coiled-coil region" evidence="8">
    <location>
        <begin position="701"/>
        <end position="739"/>
    </location>
</feature>
<dbReference type="OrthoDB" id="1684416at2759"/>
<dbReference type="InterPro" id="IPR009675">
    <property type="entry name" value="TPX2_fam"/>
</dbReference>
<feature type="region of interest" description="Disordered" evidence="9">
    <location>
        <begin position="601"/>
        <end position="689"/>
    </location>
</feature>
<keyword evidence="6" id="KW-0206">Cytoskeleton</keyword>
<feature type="compositionally biased region" description="Basic and acidic residues" evidence="9">
    <location>
        <begin position="636"/>
        <end position="660"/>
    </location>
</feature>
<dbReference type="Pfam" id="PF06886">
    <property type="entry name" value="TPX2"/>
    <property type="match status" value="1"/>
</dbReference>
<comment type="similarity">
    <text evidence="3">Belongs to the TPX2 family.</text>
</comment>
<dbReference type="GO" id="GO:0060236">
    <property type="term" value="P:regulation of mitotic spindle organization"/>
    <property type="evidence" value="ECO:0007669"/>
    <property type="project" value="InterPro"/>
</dbReference>
<organism evidence="12 13">
    <name type="scientific">Spinacia oleracea</name>
    <name type="common">Spinach</name>
    <dbReference type="NCBI Taxonomy" id="3562"/>
    <lineage>
        <taxon>Eukaryota</taxon>
        <taxon>Viridiplantae</taxon>
        <taxon>Streptophyta</taxon>
        <taxon>Embryophyta</taxon>
        <taxon>Tracheophyta</taxon>
        <taxon>Spermatophyta</taxon>
        <taxon>Magnoliopsida</taxon>
        <taxon>eudicotyledons</taxon>
        <taxon>Gunneridae</taxon>
        <taxon>Pentapetalae</taxon>
        <taxon>Caryophyllales</taxon>
        <taxon>Chenopodiaceae</taxon>
        <taxon>Chenopodioideae</taxon>
        <taxon>Anserineae</taxon>
        <taxon>Spinacia</taxon>
    </lineage>
</organism>
<evidence type="ECO:0000256" key="5">
    <source>
        <dbReference type="ARBA" id="ARBA00022701"/>
    </source>
</evidence>
<evidence type="ECO:0000256" key="8">
    <source>
        <dbReference type="SAM" id="Coils"/>
    </source>
</evidence>
<keyword evidence="5" id="KW-0493">Microtubule</keyword>
<evidence type="ECO:0000256" key="1">
    <source>
        <dbReference type="ARBA" id="ARBA00004123"/>
    </source>
</evidence>
<evidence type="ECO:0000256" key="2">
    <source>
        <dbReference type="ARBA" id="ARBA00004186"/>
    </source>
</evidence>
<evidence type="ECO:0000259" key="11">
    <source>
        <dbReference type="Pfam" id="PF12214"/>
    </source>
</evidence>
<feature type="domain" description="TPX2 C-terminal" evidence="10">
    <location>
        <begin position="690"/>
        <end position="765"/>
    </location>
</feature>
<comment type="subcellular location">
    <subcellularLocation>
        <location evidence="2">Cytoplasm</location>
        <location evidence="2">Cytoskeleton</location>
        <location evidence="2">Spindle</location>
    </subcellularLocation>
    <subcellularLocation>
        <location evidence="1">Nucleus</location>
    </subcellularLocation>
</comment>
<sequence>MEDSGAIMIDETYEFSAPRFYDFINGESEEDTRNAELWFHSALSHAPSPFMLRIKTSRSVQLSTLCDFGDAQTTMKASELLEPTLSSISSKELPSNLEKNSSGKELPSNLEKNSSGNENSNPNSNLNLINGKTKEMLSNKKSYEASCEKICKEDKSAVKPGAPCVKIEPGNNEGSATCPSQADVCTPKPPALSSKGGRTTTQLKKPQTAKRMASAIKDPTASKSKMQSHTKSAKPAGCLRRDTSNLSSSTGTPNFVQENQAIKRQKLEDGKTRQILNIKPPNLLHKTRPGVNTSSSNLCSTTAKTSKEDRKIYARDPPLPPVPFVSTAELMKKFQANTRESSLLQNVLSQGNTKLQLTRPKEPEFVYAQRVRFQKVKSSAELEEEMMAKMPKFKARPLNKKILEAPSLPPLPKSHPQKPEFQEFHLETMERANKNAEVSSVVSTESDQQKNQRKANHLTEPKTPVLQTYLRARPTKVKSSIEIEQEELEKIPKFKARPLSKKIFESKGELGLFSNNKKQVTIPQEFHFATDERIPPPSTSTMVDLFDKMSLHSESNHEKQLPRLTRPNPFQLYTEERGAEKERRLITELVQKQLEEEKARVPKATPYPYTTDFPVVPPKPDPKECTQPEPFQLESLIRHENEMKKEMEERRKKEREEARMRTFKAQPVLKEDPIPLPEKERKPLTDIQEFNHHVEHRAVDRAEFDKKIKEKETVYKRYRDEAEAEKQMEEEKALKHLRRTLVPHARPLPKFANPFVPQKSCKDPTKPKSPKLRVRQRKERKELTGTDVKAAQSAAAALMR</sequence>
<evidence type="ECO:0000256" key="3">
    <source>
        <dbReference type="ARBA" id="ARBA00005885"/>
    </source>
</evidence>
<dbReference type="AlphaFoldDB" id="A0A9R0I505"/>
<keyword evidence="4" id="KW-0963">Cytoplasm</keyword>
<dbReference type="GO" id="GO:0005819">
    <property type="term" value="C:spindle"/>
    <property type="evidence" value="ECO:0007669"/>
    <property type="project" value="UniProtKB-SubCell"/>
</dbReference>
<accession>A0A9R0I505</accession>
<dbReference type="GO" id="GO:0090307">
    <property type="term" value="P:mitotic spindle assembly"/>
    <property type="evidence" value="ECO:0000318"/>
    <property type="project" value="GO_Central"/>
</dbReference>
<feature type="compositionally biased region" description="Low complexity" evidence="9">
    <location>
        <begin position="108"/>
        <end position="129"/>
    </location>
</feature>
<keyword evidence="7" id="KW-0539">Nucleus</keyword>
<feature type="domain" description="TPX2 central" evidence="11">
    <location>
        <begin position="457"/>
        <end position="535"/>
    </location>
</feature>
<dbReference type="GO" id="GO:0005880">
    <property type="term" value="C:nuclear microtubule"/>
    <property type="evidence" value="ECO:0000318"/>
    <property type="project" value="GO_Central"/>
</dbReference>
<evidence type="ECO:0000256" key="6">
    <source>
        <dbReference type="ARBA" id="ARBA00023212"/>
    </source>
</evidence>
<dbReference type="GO" id="GO:0030295">
    <property type="term" value="F:protein kinase activator activity"/>
    <property type="evidence" value="ECO:0000318"/>
    <property type="project" value="GO_Central"/>
</dbReference>
<dbReference type="InterPro" id="IPR027330">
    <property type="entry name" value="TPX2_central_dom"/>
</dbReference>